<feature type="region of interest" description="Disordered" evidence="1">
    <location>
        <begin position="466"/>
        <end position="504"/>
    </location>
</feature>
<proteinExistence type="predicted"/>
<evidence type="ECO:0000256" key="1">
    <source>
        <dbReference type="SAM" id="MobiDB-lite"/>
    </source>
</evidence>
<evidence type="ECO:0000313" key="2">
    <source>
        <dbReference type="EMBL" id="TQN69225.1"/>
    </source>
</evidence>
<dbReference type="Proteomes" id="UP000326340">
    <property type="component" value="Unassembled WGS sequence"/>
</dbReference>
<name>A0A5Q4BQD0_9PEZI</name>
<accession>A0A5Q4BQD0</accession>
<feature type="compositionally biased region" description="Low complexity" evidence="1">
    <location>
        <begin position="103"/>
        <end position="125"/>
    </location>
</feature>
<sequence>KHCTFDWARSQQAQVRGRRQSSGKTSLPDRKRLKSGHEAASPATMEPGEIQPGESHSNTVFDFLDAGTHGETPGFSAGSFQLAPDFFSVSPENDAAGYEPLPDDSSFVFPPSSSTSIPSLSDGLSGLHHRDRSNSHTDSISGFSPGSAVGISKTARKRSRQSPGSPTFAPSGLSEFSPTQEMIVRTNHGIMTDNLTQLYHDVMEGALSCWLTEQNCPYLDPTRPPSLAGLSPSQRYEPSIATPSLSSGNRIYQRVIRLDKSLESLGIRTLSVSEDRRATKALHLAIMAFTAQWAQGSRRSRARYRPANNPGEDLTAEGFGEEFDATLQASFWNQARRCLDDCAGIDSFKVAMAELLFGLTQKYNDEHDWEDAEFGDLGFGLSGETCTKGYCAAEKVQRVLDEEGYSMYVERGARRLHVLKRRSEVSDRGRKNRGYETRSEERNTMKLVFWLAVMFDTLSAAITERPLTVSDEDSQEDGQRQGSTDRDEDGPASPAPTNRWNDEHIMRKHRRLAPLRLPCPEDAVARELIDAAPVKVLLFRKITRIQSLSSRGAGRAAIEDAVQDGLAVYRHWNMTYGPLFQDCVQCHGALPPRIRSWYVCLLGHWLLAVMIMADCVEVADARGFSESSGRGERAEVGLVGHLRRTGARAVSDLARASTPRGDDAARLTDFHPAVSEGALLTEPWTMVLIRSFATAGTLLLGEAAGSETSGRYVGDSRLEVLDRCEDCVKALWYLGRKSSLSRQVADLNVSFRGSGQKLPQPWPLCQAPEQQVETSGVEAPLGIPNATRFPYEDRYAESIKIKKDDKSCFGTSGTGSRNISGHNCFAISLEKTLARLHGKVSALYFVQDDLVNALASIWERLGLTTLNERAKHESGAVAEGSETTGLEAAVWSSEQL</sequence>
<organism evidence="2 3">
    <name type="scientific">Colletotrichum shisoi</name>
    <dbReference type="NCBI Taxonomy" id="2078593"/>
    <lineage>
        <taxon>Eukaryota</taxon>
        <taxon>Fungi</taxon>
        <taxon>Dikarya</taxon>
        <taxon>Ascomycota</taxon>
        <taxon>Pezizomycotina</taxon>
        <taxon>Sordariomycetes</taxon>
        <taxon>Hypocreomycetidae</taxon>
        <taxon>Glomerellales</taxon>
        <taxon>Glomerellaceae</taxon>
        <taxon>Colletotrichum</taxon>
        <taxon>Colletotrichum destructivum species complex</taxon>
    </lineage>
</organism>
<feature type="non-terminal residue" evidence="2">
    <location>
        <position position="896"/>
    </location>
</feature>
<feature type="non-terminal residue" evidence="2">
    <location>
        <position position="1"/>
    </location>
</feature>
<dbReference type="CDD" id="cd12148">
    <property type="entry name" value="fungal_TF_MHR"/>
    <property type="match status" value="1"/>
</dbReference>
<comment type="caution">
    <text evidence="2">The sequence shown here is derived from an EMBL/GenBank/DDBJ whole genome shotgun (WGS) entry which is preliminary data.</text>
</comment>
<gene>
    <name evidence="2" type="primary">AlcR</name>
    <name evidence="2" type="ORF">CSHISOI_06283</name>
</gene>
<evidence type="ECO:0000313" key="3">
    <source>
        <dbReference type="Proteomes" id="UP000326340"/>
    </source>
</evidence>
<dbReference type="EMBL" id="PUHP01000551">
    <property type="protein sequence ID" value="TQN69225.1"/>
    <property type="molecule type" value="Genomic_DNA"/>
</dbReference>
<feature type="region of interest" description="Disordered" evidence="1">
    <location>
        <begin position="1"/>
        <end position="67"/>
    </location>
</feature>
<dbReference type="AlphaFoldDB" id="A0A5Q4BQD0"/>
<reference evidence="2 3" key="1">
    <citation type="journal article" date="2019" name="Sci. Rep.">
        <title>Colletotrichum shisoi sp. nov., an anthracnose pathogen of Perilla frutescens in Japan: molecular phylogenetic, morphological and genomic evidence.</title>
        <authorList>
            <person name="Gan P."/>
            <person name="Tsushima A."/>
            <person name="Hiroyama R."/>
            <person name="Narusaka M."/>
            <person name="Takano Y."/>
            <person name="Narusaka Y."/>
            <person name="Kawaradani M."/>
            <person name="Damm U."/>
            <person name="Shirasu K."/>
        </authorList>
    </citation>
    <scope>NUCLEOTIDE SEQUENCE [LARGE SCALE GENOMIC DNA]</scope>
    <source>
        <strain evidence="2 3">PG-2018a</strain>
    </source>
</reference>
<feature type="region of interest" description="Disordered" evidence="1">
    <location>
        <begin position="91"/>
        <end position="176"/>
    </location>
</feature>
<keyword evidence="3" id="KW-1185">Reference proteome</keyword>
<dbReference type="OrthoDB" id="5958943at2759"/>
<protein>
    <submittedName>
        <fullName evidence="2">Regulatory protein alcR</fullName>
    </submittedName>
</protein>